<evidence type="ECO:0000259" key="1">
    <source>
        <dbReference type="Pfam" id="PF14291"/>
    </source>
</evidence>
<dbReference type="EMBL" id="GGMS01017592">
    <property type="protein sequence ID" value="MBY86795.1"/>
    <property type="molecule type" value="Transcribed_RNA"/>
</dbReference>
<dbReference type="PANTHER" id="PTHR45749">
    <property type="match status" value="1"/>
</dbReference>
<dbReference type="AlphaFoldDB" id="A0A2S2R9Y4"/>
<sequence length="220" mass="25115">MNNLVLRKIVAEIIEAKYFSIIVDSTPDISKQDQLTVVIRYIKPNGNSEERFLTFLSSVGHKGEQMEEALIDKFKELDIDIKNCRGQAYDNASNMSGIYNGLQACIKKYSKNANFVPCAAHSLNLIGSNAAEITKEGTRFFYDCQMVYTFFSSSTYRWNLYEQSTKSVLKNLSTTRWSSRYEVCKALSFGYKNVLQFLQVLSEDNTQQPSTRHEATSIKK</sequence>
<protein>
    <submittedName>
        <fullName evidence="2">Zinc finger MYM-type protein 1</fullName>
    </submittedName>
</protein>
<dbReference type="InterPro" id="IPR025398">
    <property type="entry name" value="DUF4371"/>
</dbReference>
<evidence type="ECO:0000313" key="2">
    <source>
        <dbReference type="EMBL" id="MBY86795.1"/>
    </source>
</evidence>
<name>A0A2S2R9Y4_9HEMI</name>
<dbReference type="SUPFAM" id="SSF53098">
    <property type="entry name" value="Ribonuclease H-like"/>
    <property type="match status" value="1"/>
</dbReference>
<proteinExistence type="predicted"/>
<dbReference type="OrthoDB" id="6600894at2759"/>
<reference evidence="2" key="1">
    <citation type="submission" date="2018-04" db="EMBL/GenBank/DDBJ databases">
        <title>Transcriptome assembly of Sipha flava.</title>
        <authorList>
            <person name="Scully E.D."/>
            <person name="Geib S.M."/>
            <person name="Palmer N.A."/>
            <person name="Koch K."/>
            <person name="Bradshaw J."/>
            <person name="Heng-Moss T."/>
            <person name="Sarath G."/>
        </authorList>
    </citation>
    <scope>NUCLEOTIDE SEQUENCE</scope>
</reference>
<accession>A0A2S2R9Y4</accession>
<gene>
    <name evidence="2" type="primary">ZMYM1_57</name>
    <name evidence="2" type="ORF">g.6108</name>
</gene>
<dbReference type="InterPro" id="IPR012337">
    <property type="entry name" value="RNaseH-like_sf"/>
</dbReference>
<organism evidence="2">
    <name type="scientific">Sipha flava</name>
    <name type="common">yellow sugarcane aphid</name>
    <dbReference type="NCBI Taxonomy" id="143950"/>
    <lineage>
        <taxon>Eukaryota</taxon>
        <taxon>Metazoa</taxon>
        <taxon>Ecdysozoa</taxon>
        <taxon>Arthropoda</taxon>
        <taxon>Hexapoda</taxon>
        <taxon>Insecta</taxon>
        <taxon>Pterygota</taxon>
        <taxon>Neoptera</taxon>
        <taxon>Paraneoptera</taxon>
        <taxon>Hemiptera</taxon>
        <taxon>Sternorrhyncha</taxon>
        <taxon>Aphidomorpha</taxon>
        <taxon>Aphidoidea</taxon>
        <taxon>Aphididae</taxon>
        <taxon>Sipha</taxon>
    </lineage>
</organism>
<dbReference type="PANTHER" id="PTHR45749:SF23">
    <property type="entry name" value="ZINC FINGER MYM-TYPE PROTEIN 1-LIKE"/>
    <property type="match status" value="1"/>
</dbReference>
<dbReference type="Pfam" id="PF14291">
    <property type="entry name" value="DUF4371"/>
    <property type="match status" value="1"/>
</dbReference>
<feature type="domain" description="DUF4371" evidence="1">
    <location>
        <begin position="5"/>
        <end position="101"/>
    </location>
</feature>